<dbReference type="PROSITE" id="PS50887">
    <property type="entry name" value="GGDEF"/>
    <property type="match status" value="1"/>
</dbReference>
<keyword evidence="1" id="KW-1133">Transmembrane helix</keyword>
<feature type="domain" description="GGDEF" evidence="2">
    <location>
        <begin position="351"/>
        <end position="485"/>
    </location>
</feature>
<dbReference type="CDD" id="cd01949">
    <property type="entry name" value="GGDEF"/>
    <property type="match status" value="1"/>
</dbReference>
<keyword evidence="4" id="KW-1185">Reference proteome</keyword>
<gene>
    <name evidence="3" type="ORF">DKZ56_03875</name>
</gene>
<dbReference type="InterPro" id="IPR043128">
    <property type="entry name" value="Rev_trsase/Diguanyl_cyclase"/>
</dbReference>
<name>A0A4P6UPC2_9BACL</name>
<dbReference type="InterPro" id="IPR000160">
    <property type="entry name" value="GGDEF_dom"/>
</dbReference>
<dbReference type="AlphaFoldDB" id="A0A4P6UPC2"/>
<evidence type="ECO:0000313" key="3">
    <source>
        <dbReference type="EMBL" id="QBK25069.1"/>
    </source>
</evidence>
<dbReference type="PANTHER" id="PTHR46663:SF2">
    <property type="entry name" value="GGDEF DOMAIN-CONTAINING PROTEIN"/>
    <property type="match status" value="1"/>
</dbReference>
<dbReference type="RefSeq" id="WP_208651417.1">
    <property type="nucleotide sequence ID" value="NZ_CP036528.1"/>
</dbReference>
<dbReference type="InterPro" id="IPR052163">
    <property type="entry name" value="DGC-Regulatory_Protein"/>
</dbReference>
<dbReference type="SUPFAM" id="SSF55073">
    <property type="entry name" value="Nucleotide cyclase"/>
    <property type="match status" value="1"/>
</dbReference>
<protein>
    <submittedName>
        <fullName evidence="3">GGDEF domain-containing protein</fullName>
    </submittedName>
</protein>
<dbReference type="NCBIfam" id="TIGR00254">
    <property type="entry name" value="GGDEF"/>
    <property type="match status" value="1"/>
</dbReference>
<dbReference type="Proteomes" id="UP000291151">
    <property type="component" value="Chromosome"/>
</dbReference>
<dbReference type="EMBL" id="CP036528">
    <property type="protein sequence ID" value="QBK25069.1"/>
    <property type="molecule type" value="Genomic_DNA"/>
</dbReference>
<keyword evidence="1" id="KW-0472">Membrane</keyword>
<keyword evidence="1" id="KW-0812">Transmembrane</keyword>
<dbReference type="KEGG" id="uth:DKZ56_03875"/>
<reference evidence="3 4" key="1">
    <citation type="submission" date="2019-02" db="EMBL/GenBank/DDBJ databases">
        <title>Ureibacillus thermophilus.</title>
        <authorList>
            <person name="Sunny J.S."/>
            <person name="Natarajan A."/>
            <person name="Saleena L.M."/>
        </authorList>
    </citation>
    <scope>NUCLEOTIDE SEQUENCE [LARGE SCALE GENOMIC DNA]</scope>
    <source>
        <strain evidence="3 4">LM102</strain>
    </source>
</reference>
<dbReference type="SMART" id="SM00267">
    <property type="entry name" value="GGDEF"/>
    <property type="match status" value="1"/>
</dbReference>
<evidence type="ECO:0000259" key="2">
    <source>
        <dbReference type="PROSITE" id="PS50887"/>
    </source>
</evidence>
<sequence>MNHLRFKFLVGMVVLFILTSALIAIINYIHLKEQTKEENALILNRIEQTIIDSIETYEKAIQLLDTNTATTMQKNTEKIIALYKENPNFDEWDFQKLFHELGMHIYIINEENVITHSSYQKDIGLDFRQCCQKLASILDERRKSGEFYHDAMDIEQQTGDVKKFSYMATPDKKYIIELSYNLNDNKVFNAFNFFHTIEELKSLYPYIHDINVLNFGGLALGTPISERRLTDKEREAFEKTLKSKKTEEITGDWKGKQATFRYIYYDSIFNEDQTQNKIVEIIYDKKLWSANLDEYRKMFVIQILIIISFILVLSFAVARPMYLAYHDRLTGLANRSAYEDLLSSVKAKNGMKTAFLMIDLDYFKEVNDELGHQEGDIVLKQVAEIIRSAIPKNALAYRYGGDEFVVILNSITIEETEKVACNIIAKINDFVEQNEDVKNLGVSASIGISFCPDNGNNKNLLYEKADVALYEAKKKGKGQYAIFQNNQSS</sequence>
<evidence type="ECO:0000256" key="1">
    <source>
        <dbReference type="SAM" id="Phobius"/>
    </source>
</evidence>
<feature type="transmembrane region" description="Helical" evidence="1">
    <location>
        <begin position="6"/>
        <end position="29"/>
    </location>
</feature>
<feature type="transmembrane region" description="Helical" evidence="1">
    <location>
        <begin position="299"/>
        <end position="318"/>
    </location>
</feature>
<proteinExistence type="predicted"/>
<dbReference type="PANTHER" id="PTHR46663">
    <property type="entry name" value="DIGUANYLATE CYCLASE DGCT-RELATED"/>
    <property type="match status" value="1"/>
</dbReference>
<dbReference type="InterPro" id="IPR029787">
    <property type="entry name" value="Nucleotide_cyclase"/>
</dbReference>
<dbReference type="FunFam" id="3.30.70.270:FF:000001">
    <property type="entry name" value="Diguanylate cyclase domain protein"/>
    <property type="match status" value="1"/>
</dbReference>
<evidence type="ECO:0000313" key="4">
    <source>
        <dbReference type="Proteomes" id="UP000291151"/>
    </source>
</evidence>
<organism evidence="3 4">
    <name type="scientific">Ureibacillus thermophilus</name>
    <dbReference type="NCBI Taxonomy" id="367743"/>
    <lineage>
        <taxon>Bacteria</taxon>
        <taxon>Bacillati</taxon>
        <taxon>Bacillota</taxon>
        <taxon>Bacilli</taxon>
        <taxon>Bacillales</taxon>
        <taxon>Caryophanaceae</taxon>
        <taxon>Ureibacillus</taxon>
    </lineage>
</organism>
<accession>A0A4P6UPC2</accession>
<dbReference type="Pfam" id="PF00990">
    <property type="entry name" value="GGDEF"/>
    <property type="match status" value="1"/>
</dbReference>
<dbReference type="Gene3D" id="3.30.70.270">
    <property type="match status" value="1"/>
</dbReference>